<dbReference type="AlphaFoldDB" id="K9G3R1"/>
<accession>K9G3R1</accession>
<comment type="caution">
    <text evidence="2">The sequence shown here is derived from an EMBL/GenBank/DDBJ whole genome shotgun (WGS) entry which is preliminary data.</text>
</comment>
<sequence length="71" mass="8008">MGKEQGEEDSKPKPTQDTANVGETGNTSQWPGARSAEVTSHQRTWRTTHAADEDEEAWRHDPNLFVFDLPE</sequence>
<protein>
    <submittedName>
        <fullName evidence="2">Uncharacterized protein</fullName>
    </submittedName>
</protein>
<name>K9G3R1_PEND2</name>
<feature type="compositionally biased region" description="Basic and acidic residues" evidence="1">
    <location>
        <begin position="1"/>
        <end position="14"/>
    </location>
</feature>
<organism evidence="2 3">
    <name type="scientific">Penicillium digitatum (strain PHI26 / CECT 20796)</name>
    <name type="common">Green mold</name>
    <dbReference type="NCBI Taxonomy" id="1170229"/>
    <lineage>
        <taxon>Eukaryota</taxon>
        <taxon>Fungi</taxon>
        <taxon>Dikarya</taxon>
        <taxon>Ascomycota</taxon>
        <taxon>Pezizomycotina</taxon>
        <taxon>Eurotiomycetes</taxon>
        <taxon>Eurotiomycetidae</taxon>
        <taxon>Eurotiales</taxon>
        <taxon>Aspergillaceae</taxon>
        <taxon>Penicillium</taxon>
    </lineage>
</organism>
<feature type="compositionally biased region" description="Polar residues" evidence="1">
    <location>
        <begin position="37"/>
        <end position="47"/>
    </location>
</feature>
<dbReference type="InParanoid" id="K9G3R1"/>
<evidence type="ECO:0000313" key="2">
    <source>
        <dbReference type="EMBL" id="EKV15542.1"/>
    </source>
</evidence>
<evidence type="ECO:0000256" key="1">
    <source>
        <dbReference type="SAM" id="MobiDB-lite"/>
    </source>
</evidence>
<keyword evidence="3" id="KW-1185">Reference proteome</keyword>
<dbReference type="EMBL" id="AKCT01000118">
    <property type="protein sequence ID" value="EKV15542.1"/>
    <property type="molecule type" value="Genomic_DNA"/>
</dbReference>
<reference evidence="3" key="1">
    <citation type="journal article" date="2012" name="BMC Genomics">
        <title>Genome sequence of the necrotrophic fungus Penicillium digitatum, the main postharvest pathogen of citrus.</title>
        <authorList>
            <person name="Marcet-Houben M."/>
            <person name="Ballester A.-R."/>
            <person name="de la Fuente B."/>
            <person name="Harries E."/>
            <person name="Marcos J.F."/>
            <person name="Gonzalez-Candelas L."/>
            <person name="Gabaldon T."/>
        </authorList>
    </citation>
    <scope>NUCLEOTIDE SEQUENCE [LARGE SCALE GENOMIC DNA]</scope>
    <source>
        <strain evidence="3">PHI26 / CECT 20796</strain>
    </source>
</reference>
<evidence type="ECO:0000313" key="3">
    <source>
        <dbReference type="Proteomes" id="UP000009882"/>
    </source>
</evidence>
<dbReference type="OrthoDB" id="6513042at2759"/>
<feature type="compositionally biased region" description="Polar residues" evidence="1">
    <location>
        <begin position="15"/>
        <end position="30"/>
    </location>
</feature>
<dbReference type="Proteomes" id="UP000009882">
    <property type="component" value="Unassembled WGS sequence"/>
</dbReference>
<feature type="region of interest" description="Disordered" evidence="1">
    <location>
        <begin position="1"/>
        <end position="61"/>
    </location>
</feature>
<gene>
    <name evidence="2" type="ORF">PDIG_25350</name>
</gene>
<dbReference type="HOGENOM" id="CLU_179484_0_0_1"/>
<dbReference type="OMA" id="AKFMIAT"/>
<proteinExistence type="predicted"/>